<keyword evidence="2" id="KW-1185">Reference proteome</keyword>
<sequence length="160" mass="17537">MELNRDSVSNVADALLGKRSNLLQTYQGSKFLGTSNVFQGESKERSICSPQSAIPIANGQFVAKSSFHMHGIGKQYVPGTFSLETEARNDPNVVEELYEHFSGHAHHSFGKSALVGSYFYGMNTIGVGQEGSIGSLCMTRSGTIPIEPILELERILRRNR</sequence>
<evidence type="ECO:0000313" key="1">
    <source>
        <dbReference type="EMBL" id="KAA3483804.1"/>
    </source>
</evidence>
<dbReference type="AlphaFoldDB" id="A0A5B6WRS5"/>
<reference evidence="2" key="1">
    <citation type="journal article" date="2019" name="Plant Biotechnol. J.">
        <title>Genome sequencing of the Australian wild diploid species Gossypium australe highlights disease resistance and delayed gland morphogenesis.</title>
        <authorList>
            <person name="Cai Y."/>
            <person name="Cai X."/>
            <person name="Wang Q."/>
            <person name="Wang P."/>
            <person name="Zhang Y."/>
            <person name="Cai C."/>
            <person name="Xu Y."/>
            <person name="Wang K."/>
            <person name="Zhou Z."/>
            <person name="Wang C."/>
            <person name="Geng S."/>
            <person name="Li B."/>
            <person name="Dong Q."/>
            <person name="Hou Y."/>
            <person name="Wang H."/>
            <person name="Ai P."/>
            <person name="Liu Z."/>
            <person name="Yi F."/>
            <person name="Sun M."/>
            <person name="An G."/>
            <person name="Cheng J."/>
            <person name="Zhang Y."/>
            <person name="Shi Q."/>
            <person name="Xie Y."/>
            <person name="Shi X."/>
            <person name="Chang Y."/>
            <person name="Huang F."/>
            <person name="Chen Y."/>
            <person name="Hong S."/>
            <person name="Mi L."/>
            <person name="Sun Q."/>
            <person name="Zhang L."/>
            <person name="Zhou B."/>
            <person name="Peng R."/>
            <person name="Zhang X."/>
            <person name="Liu F."/>
        </authorList>
    </citation>
    <scope>NUCLEOTIDE SEQUENCE [LARGE SCALE GENOMIC DNA]</scope>
    <source>
        <strain evidence="2">cv. PA1801</strain>
    </source>
</reference>
<gene>
    <name evidence="1" type="ORF">EPI10_005943</name>
</gene>
<dbReference type="Proteomes" id="UP000325315">
    <property type="component" value="Unassembled WGS sequence"/>
</dbReference>
<protein>
    <submittedName>
        <fullName evidence="1">Transcription factor, SBP-box</fullName>
    </submittedName>
</protein>
<evidence type="ECO:0000313" key="2">
    <source>
        <dbReference type="Proteomes" id="UP000325315"/>
    </source>
</evidence>
<organism evidence="1 2">
    <name type="scientific">Gossypium australe</name>
    <dbReference type="NCBI Taxonomy" id="47621"/>
    <lineage>
        <taxon>Eukaryota</taxon>
        <taxon>Viridiplantae</taxon>
        <taxon>Streptophyta</taxon>
        <taxon>Embryophyta</taxon>
        <taxon>Tracheophyta</taxon>
        <taxon>Spermatophyta</taxon>
        <taxon>Magnoliopsida</taxon>
        <taxon>eudicotyledons</taxon>
        <taxon>Gunneridae</taxon>
        <taxon>Pentapetalae</taxon>
        <taxon>rosids</taxon>
        <taxon>malvids</taxon>
        <taxon>Malvales</taxon>
        <taxon>Malvaceae</taxon>
        <taxon>Malvoideae</taxon>
        <taxon>Gossypium</taxon>
    </lineage>
</organism>
<dbReference type="EMBL" id="SMMG02000002">
    <property type="protein sequence ID" value="KAA3483804.1"/>
    <property type="molecule type" value="Genomic_DNA"/>
</dbReference>
<name>A0A5B6WRS5_9ROSI</name>
<accession>A0A5B6WRS5</accession>
<proteinExistence type="predicted"/>
<comment type="caution">
    <text evidence="1">The sequence shown here is derived from an EMBL/GenBank/DDBJ whole genome shotgun (WGS) entry which is preliminary data.</text>
</comment>